<dbReference type="SUPFAM" id="SSF82829">
    <property type="entry name" value="MesJ substrate recognition domain-like"/>
    <property type="match status" value="1"/>
</dbReference>
<gene>
    <name evidence="8" type="primary">tilS</name>
    <name evidence="11" type="ORF">SAMN05216580_2776</name>
</gene>
<comment type="similarity">
    <text evidence="8">Belongs to the tRNA(Ile)-lysidine synthase family.</text>
</comment>
<sequence>MSLESRLLSLLEPWRQASGWVVAFSGGLDSSVLLHLLVRLRANHDLPPLSAVHVHHGLQADADAWVAHCRARCAALGVPLEVRHVRVGEGASVERAAREARYGAFAAVLKAGEVLLVAQHRDDQAETLLLRLLRGAGVRGLAAMPASRPLAAGHLLRPLLEVRRAELEAWARTAGLSWIEDPSNADVSLARNFLRREILPRLERHWPAAGAVLARDAEQLAEADQLLGELAALDLAAARTPAPHAWLPLPSLALAPLQALSEARQRNALREWLRPLSLPPEREHWTGWVDLRDAAVDATPCWRLSGGELRRHGGRLWWLSGAWLAAPPPAGEPWLAPQEPLALPGNGRVWLEGALPNGALRVEYRRGGEVLDLPGRGHRDLKRLLQECGVPPFVRERLPLLKCGDRLLAVANLPQLRTSGEGAPGLRWQPPTGGPGLS</sequence>
<accession>A0A1H2I7W9</accession>
<dbReference type="GO" id="GO:0032267">
    <property type="term" value="F:tRNA(Ile)-lysidine synthase activity"/>
    <property type="evidence" value="ECO:0007669"/>
    <property type="project" value="UniProtKB-EC"/>
</dbReference>
<evidence type="ECO:0000256" key="7">
    <source>
        <dbReference type="ARBA" id="ARBA00048539"/>
    </source>
</evidence>
<dbReference type="PANTHER" id="PTHR43033">
    <property type="entry name" value="TRNA(ILE)-LYSIDINE SYNTHASE-RELATED"/>
    <property type="match status" value="1"/>
</dbReference>
<dbReference type="SUPFAM" id="SSF56037">
    <property type="entry name" value="PheT/TilS domain"/>
    <property type="match status" value="1"/>
</dbReference>
<dbReference type="InterPro" id="IPR011063">
    <property type="entry name" value="TilS/TtcA_N"/>
</dbReference>
<dbReference type="Pfam" id="PF11734">
    <property type="entry name" value="TilS_C"/>
    <property type="match status" value="1"/>
</dbReference>
<protein>
    <recommendedName>
        <fullName evidence="8">tRNA(Ile)-lysidine synthase</fullName>
        <ecNumber evidence="8">6.3.4.19</ecNumber>
    </recommendedName>
    <alternativeName>
        <fullName evidence="8">tRNA(Ile)-2-lysyl-cytidine synthase</fullName>
    </alternativeName>
    <alternativeName>
        <fullName evidence="8">tRNA(Ile)-lysidine synthetase</fullName>
    </alternativeName>
</protein>
<dbReference type="CDD" id="cd01992">
    <property type="entry name" value="TilS_N"/>
    <property type="match status" value="1"/>
</dbReference>
<dbReference type="SMART" id="SM00977">
    <property type="entry name" value="TilS_C"/>
    <property type="match status" value="1"/>
</dbReference>
<dbReference type="GO" id="GO:0006400">
    <property type="term" value="P:tRNA modification"/>
    <property type="evidence" value="ECO:0007669"/>
    <property type="project" value="UniProtKB-UniRule"/>
</dbReference>
<keyword evidence="12" id="KW-1185">Reference proteome</keyword>
<evidence type="ECO:0000256" key="4">
    <source>
        <dbReference type="ARBA" id="ARBA00022694"/>
    </source>
</evidence>
<keyword evidence="4 8" id="KW-0819">tRNA processing</keyword>
<keyword evidence="5 8" id="KW-0547">Nucleotide-binding</keyword>
<dbReference type="Gene3D" id="3.40.50.620">
    <property type="entry name" value="HUPs"/>
    <property type="match status" value="1"/>
</dbReference>
<proteinExistence type="inferred from homology"/>
<dbReference type="Pfam" id="PF09179">
    <property type="entry name" value="TilS"/>
    <property type="match status" value="1"/>
</dbReference>
<keyword evidence="6 8" id="KW-0067">ATP-binding</keyword>
<dbReference type="STRING" id="1245526.SAMN05216580_2776"/>
<keyword evidence="3 8" id="KW-0436">Ligase</keyword>
<evidence type="ECO:0000256" key="6">
    <source>
        <dbReference type="ARBA" id="ARBA00022840"/>
    </source>
</evidence>
<evidence type="ECO:0000313" key="12">
    <source>
        <dbReference type="Proteomes" id="UP000243063"/>
    </source>
</evidence>
<feature type="domain" description="Lysidine-tRNA(Ile) synthetase C-terminal" evidence="10">
    <location>
        <begin position="360"/>
        <end position="428"/>
    </location>
</feature>
<dbReference type="SUPFAM" id="SSF52402">
    <property type="entry name" value="Adenine nucleotide alpha hydrolases-like"/>
    <property type="match status" value="1"/>
</dbReference>
<reference evidence="12" key="1">
    <citation type="submission" date="2016-10" db="EMBL/GenBank/DDBJ databases">
        <authorList>
            <person name="Varghese N."/>
            <person name="Submissions S."/>
        </authorList>
    </citation>
    <scope>NUCLEOTIDE SEQUENCE [LARGE SCALE GENOMIC DNA]</scope>
    <source>
        <strain evidence="12">CCTCC 2012022</strain>
    </source>
</reference>
<dbReference type="InterPro" id="IPR015262">
    <property type="entry name" value="tRNA_Ile_lys_synt_subst-bd"/>
</dbReference>
<dbReference type="NCBIfam" id="TIGR02432">
    <property type="entry name" value="lysidine_TilS_N"/>
    <property type="match status" value="1"/>
</dbReference>
<evidence type="ECO:0000256" key="2">
    <source>
        <dbReference type="ARBA" id="ARBA00022490"/>
    </source>
</evidence>
<feature type="region of interest" description="Disordered" evidence="9">
    <location>
        <begin position="419"/>
        <end position="438"/>
    </location>
</feature>
<dbReference type="PANTHER" id="PTHR43033:SF1">
    <property type="entry name" value="TRNA(ILE)-LYSIDINE SYNTHASE-RELATED"/>
    <property type="match status" value="1"/>
</dbReference>
<dbReference type="EC" id="6.3.4.19" evidence="8"/>
<keyword evidence="2 8" id="KW-0963">Cytoplasm</keyword>
<comment type="domain">
    <text evidence="8">The N-terminal region contains the highly conserved SGGXDS motif, predicted to be a P-loop motif involved in ATP binding.</text>
</comment>
<evidence type="ECO:0000259" key="10">
    <source>
        <dbReference type="SMART" id="SM00977"/>
    </source>
</evidence>
<dbReference type="Gene3D" id="1.20.59.20">
    <property type="match status" value="1"/>
</dbReference>
<dbReference type="GO" id="GO:0005737">
    <property type="term" value="C:cytoplasm"/>
    <property type="evidence" value="ECO:0007669"/>
    <property type="project" value="UniProtKB-SubCell"/>
</dbReference>
<dbReference type="NCBIfam" id="TIGR02433">
    <property type="entry name" value="lysidine_TilS_C"/>
    <property type="match status" value="1"/>
</dbReference>
<dbReference type="InterPro" id="IPR012795">
    <property type="entry name" value="tRNA_Ile_lys_synt_N"/>
</dbReference>
<evidence type="ECO:0000313" key="11">
    <source>
        <dbReference type="EMBL" id="SDU40016.1"/>
    </source>
</evidence>
<evidence type="ECO:0000256" key="9">
    <source>
        <dbReference type="SAM" id="MobiDB-lite"/>
    </source>
</evidence>
<evidence type="ECO:0000256" key="8">
    <source>
        <dbReference type="HAMAP-Rule" id="MF_01161"/>
    </source>
</evidence>
<evidence type="ECO:0000256" key="1">
    <source>
        <dbReference type="ARBA" id="ARBA00004496"/>
    </source>
</evidence>
<dbReference type="InterPro" id="IPR012094">
    <property type="entry name" value="tRNA_Ile_lys_synt"/>
</dbReference>
<name>A0A1H2I7W9_9GAMM</name>
<dbReference type="HAMAP" id="MF_01161">
    <property type="entry name" value="tRNA_Ile_lys_synt"/>
    <property type="match status" value="1"/>
</dbReference>
<dbReference type="InterPro" id="IPR014729">
    <property type="entry name" value="Rossmann-like_a/b/a_fold"/>
</dbReference>
<organism evidence="11 12">
    <name type="scientific">Geopseudomonas guangdongensis</name>
    <dbReference type="NCBI Taxonomy" id="1245526"/>
    <lineage>
        <taxon>Bacteria</taxon>
        <taxon>Pseudomonadati</taxon>
        <taxon>Pseudomonadota</taxon>
        <taxon>Gammaproteobacteria</taxon>
        <taxon>Pseudomonadales</taxon>
        <taxon>Pseudomonadaceae</taxon>
        <taxon>Geopseudomonas</taxon>
    </lineage>
</organism>
<dbReference type="AlphaFoldDB" id="A0A1H2I7W9"/>
<evidence type="ECO:0000256" key="3">
    <source>
        <dbReference type="ARBA" id="ARBA00022598"/>
    </source>
</evidence>
<dbReference type="Proteomes" id="UP000243063">
    <property type="component" value="Chromosome I"/>
</dbReference>
<dbReference type="OrthoDB" id="9807403at2"/>
<feature type="binding site" evidence="8">
    <location>
        <begin position="25"/>
        <end position="30"/>
    </location>
    <ligand>
        <name>ATP</name>
        <dbReference type="ChEBI" id="CHEBI:30616"/>
    </ligand>
</feature>
<comment type="subcellular location">
    <subcellularLocation>
        <location evidence="1 8">Cytoplasm</location>
    </subcellularLocation>
</comment>
<dbReference type="RefSeq" id="WP_090215602.1">
    <property type="nucleotide sequence ID" value="NZ_LT629780.1"/>
</dbReference>
<comment type="catalytic activity">
    <reaction evidence="7 8">
        <text>cytidine(34) in tRNA(Ile2) + L-lysine + ATP = lysidine(34) in tRNA(Ile2) + AMP + diphosphate + H(+)</text>
        <dbReference type="Rhea" id="RHEA:43744"/>
        <dbReference type="Rhea" id="RHEA-COMP:10625"/>
        <dbReference type="Rhea" id="RHEA-COMP:10670"/>
        <dbReference type="ChEBI" id="CHEBI:15378"/>
        <dbReference type="ChEBI" id="CHEBI:30616"/>
        <dbReference type="ChEBI" id="CHEBI:32551"/>
        <dbReference type="ChEBI" id="CHEBI:33019"/>
        <dbReference type="ChEBI" id="CHEBI:82748"/>
        <dbReference type="ChEBI" id="CHEBI:83665"/>
        <dbReference type="ChEBI" id="CHEBI:456215"/>
        <dbReference type="EC" id="6.3.4.19"/>
    </reaction>
</comment>
<evidence type="ECO:0000256" key="5">
    <source>
        <dbReference type="ARBA" id="ARBA00022741"/>
    </source>
</evidence>
<dbReference type="InterPro" id="IPR012796">
    <property type="entry name" value="Lysidine-tRNA-synth_C"/>
</dbReference>
<dbReference type="Pfam" id="PF01171">
    <property type="entry name" value="ATP_bind_3"/>
    <property type="match status" value="1"/>
</dbReference>
<comment type="function">
    <text evidence="8">Ligates lysine onto the cytidine present at position 34 of the AUA codon-specific tRNA(Ile) that contains the anticodon CAU, in an ATP-dependent manner. Cytidine is converted to lysidine, thus changing the amino acid specificity of the tRNA from methionine to isoleucine.</text>
</comment>
<dbReference type="GO" id="GO:0005524">
    <property type="term" value="F:ATP binding"/>
    <property type="evidence" value="ECO:0007669"/>
    <property type="project" value="UniProtKB-UniRule"/>
</dbReference>
<dbReference type="EMBL" id="LT629780">
    <property type="protein sequence ID" value="SDU40016.1"/>
    <property type="molecule type" value="Genomic_DNA"/>
</dbReference>